<dbReference type="GO" id="GO:0009535">
    <property type="term" value="C:chloroplast thylakoid membrane"/>
    <property type="evidence" value="ECO:0007669"/>
    <property type="project" value="UniProtKB-SubCell"/>
</dbReference>
<dbReference type="GeneID" id="67279568"/>
<evidence type="ECO:0000256" key="5">
    <source>
        <dbReference type="ARBA" id="ARBA00022692"/>
    </source>
</evidence>
<keyword evidence="7 12" id="KW-1133">Transmembrane helix</keyword>
<keyword evidence="8 12" id="KW-0793">Thylakoid</keyword>
<keyword evidence="6 12" id="KW-0249">Electron transport</keyword>
<keyword evidence="3 12" id="KW-0813">Transport</keyword>
<sequence>MSIIKKPDLTDPKLRAKLAKGMGHNYYGEPAWPNDLLYIFPIVILGTIACDVGLAVLEPTGIGETANPFATPLEILPEWYFFPTFNLLRVIPNKLIGVLSMASVPVGLITVPFIESINKFQNPFRRPIATTVFILGTIVTIWLGIGATMPLSKAITLGIF</sequence>
<dbReference type="PROSITE" id="PS51003">
    <property type="entry name" value="CYTB_CTER"/>
    <property type="match status" value="1"/>
</dbReference>
<accession>A0A896SVZ9</accession>
<dbReference type="AlphaFoldDB" id="A0A896SVZ9"/>
<evidence type="ECO:0000256" key="1">
    <source>
        <dbReference type="ARBA" id="ARBA00003068"/>
    </source>
</evidence>
<dbReference type="InterPro" id="IPR005798">
    <property type="entry name" value="Cyt_b/b6_C"/>
</dbReference>
<dbReference type="PIRSF" id="PIRSF000033">
    <property type="entry name" value="B6f_17K"/>
    <property type="match status" value="1"/>
</dbReference>
<keyword evidence="5 12" id="KW-0812">Transmembrane</keyword>
<dbReference type="InterPro" id="IPR005870">
    <property type="entry name" value="Cyt_b6/f_cplx_suIV"/>
</dbReference>
<dbReference type="Gene3D" id="1.10.287.980">
    <property type="entry name" value="plastocyanin oxidoreductase"/>
    <property type="match status" value="1"/>
</dbReference>
<dbReference type="NCBIfam" id="TIGR01156">
    <property type="entry name" value="cytb6_f_IV"/>
    <property type="match status" value="1"/>
</dbReference>
<evidence type="ECO:0000256" key="6">
    <source>
        <dbReference type="ARBA" id="ARBA00022982"/>
    </source>
</evidence>
<evidence type="ECO:0000313" key="14">
    <source>
        <dbReference type="EMBL" id="QSD57190.1"/>
    </source>
</evidence>
<evidence type="ECO:0000256" key="4">
    <source>
        <dbReference type="ARBA" id="ARBA00022531"/>
    </source>
</evidence>
<comment type="subcellular location">
    <subcellularLocation>
        <location evidence="2">Membrane</location>
        <topology evidence="2">Multi-pass membrane protein</topology>
    </subcellularLocation>
    <subcellularLocation>
        <location evidence="12">Plastid</location>
        <location evidence="12">Chloroplast thylakoid membrane</location>
        <topology evidence="12">Multi-pass membrane protein</topology>
    </subcellularLocation>
    <subcellularLocation>
        <location evidence="11">Thylakoid</location>
    </subcellularLocation>
</comment>
<feature type="transmembrane region" description="Helical" evidence="12">
    <location>
        <begin position="126"/>
        <end position="145"/>
    </location>
</feature>
<dbReference type="GO" id="GO:0005739">
    <property type="term" value="C:mitochondrion"/>
    <property type="evidence" value="ECO:0007669"/>
    <property type="project" value="GOC"/>
</dbReference>
<feature type="domain" description="Cytochrome b/b6 C-terminal region profile" evidence="13">
    <location>
        <begin position="66"/>
        <end position="160"/>
    </location>
</feature>
<keyword evidence="4 12" id="KW-0602">Photosynthesis</keyword>
<dbReference type="Gene3D" id="1.20.5.510">
    <property type="entry name" value="Single helix bin"/>
    <property type="match status" value="1"/>
</dbReference>
<keyword evidence="9 12" id="KW-0472">Membrane</keyword>
<dbReference type="PANTHER" id="PTHR19271:SF41">
    <property type="entry name" value="CYTOCHROME B_B6 C-TERMINAL REGION PROFILE DOMAIN-CONTAINING PROTEIN"/>
    <property type="match status" value="1"/>
</dbReference>
<geneLocation type="chloroplast" evidence="14"/>
<organism evidence="14">
    <name type="scientific">Chondria tumulosa</name>
    <dbReference type="NCBI Taxonomy" id="2740715"/>
    <lineage>
        <taxon>Eukaryota</taxon>
        <taxon>Rhodophyta</taxon>
        <taxon>Florideophyceae</taxon>
        <taxon>Rhodymeniophycidae</taxon>
        <taxon>Ceramiales</taxon>
        <taxon>Rhodomelaceae</taxon>
        <taxon>Chondrieae</taxon>
        <taxon>Chondria</taxon>
    </lineage>
</organism>
<evidence type="ECO:0000256" key="2">
    <source>
        <dbReference type="ARBA" id="ARBA00004141"/>
    </source>
</evidence>
<evidence type="ECO:0000259" key="13">
    <source>
        <dbReference type="PROSITE" id="PS51003"/>
    </source>
</evidence>
<gene>
    <name evidence="12 14" type="primary">petD</name>
</gene>
<dbReference type="GO" id="GO:0006122">
    <property type="term" value="P:mitochondrial electron transport, ubiquinol to cytochrome c"/>
    <property type="evidence" value="ECO:0007669"/>
    <property type="project" value="TreeGrafter"/>
</dbReference>
<dbReference type="InterPro" id="IPR036150">
    <property type="entry name" value="Cyt_b/b6_C_sf"/>
</dbReference>
<evidence type="ECO:0000256" key="11">
    <source>
        <dbReference type="ARBA" id="ARBA00060385"/>
    </source>
</evidence>
<dbReference type="PANTHER" id="PTHR19271">
    <property type="entry name" value="CYTOCHROME B"/>
    <property type="match status" value="1"/>
</dbReference>
<dbReference type="HAMAP" id="MF_01344">
    <property type="entry name" value="Cytb6_f_subIV"/>
    <property type="match status" value="1"/>
</dbReference>
<proteinExistence type="inferred from homology"/>
<dbReference type="GO" id="GO:0008121">
    <property type="term" value="F:quinol-cytochrome-c reductase activity"/>
    <property type="evidence" value="ECO:0007669"/>
    <property type="project" value="TreeGrafter"/>
</dbReference>
<keyword evidence="14" id="KW-0150">Chloroplast</keyword>
<evidence type="ECO:0000256" key="9">
    <source>
        <dbReference type="ARBA" id="ARBA00023136"/>
    </source>
</evidence>
<evidence type="ECO:0000256" key="12">
    <source>
        <dbReference type="HAMAP-Rule" id="MF_01344"/>
    </source>
</evidence>
<dbReference type="GO" id="GO:0016491">
    <property type="term" value="F:oxidoreductase activity"/>
    <property type="evidence" value="ECO:0007669"/>
    <property type="project" value="UniProtKB-UniRule"/>
</dbReference>
<reference evidence="14" key="1">
    <citation type="submission" date="2020-11" db="EMBL/GenBank/DDBJ databases">
        <authorList>
            <person name="Paiano M.O."/>
        </authorList>
    </citation>
    <scope>NUCLEOTIDE SEQUENCE</scope>
</reference>
<evidence type="ECO:0000256" key="3">
    <source>
        <dbReference type="ARBA" id="ARBA00022448"/>
    </source>
</evidence>
<dbReference type="GO" id="GO:0009767">
    <property type="term" value="P:photosynthetic electron transport chain"/>
    <property type="evidence" value="ECO:0007669"/>
    <property type="project" value="InterPro"/>
</dbReference>
<dbReference type="InterPro" id="IPR048260">
    <property type="entry name" value="Cytochrome_b_C_euk/bac"/>
</dbReference>
<dbReference type="RefSeq" id="YP_010171049.1">
    <property type="nucleotide sequence ID" value="NC_057618.1"/>
</dbReference>
<protein>
    <recommendedName>
        <fullName evidence="12">Cytochrome b6-f complex subunit 4</fullName>
    </recommendedName>
    <alternativeName>
        <fullName evidence="12">17 kDa polypeptide</fullName>
    </alternativeName>
</protein>
<comment type="subunit">
    <text evidence="10 12">The 4 large subunits of the cytochrome b6-f complex are cytochrome b6, subunit IV (17 kDa polypeptide, PetD), cytochrome f and the Rieske protein, while the 4 small subunits are PetG, PetL, PetM and PetN. The complex functions as a dimer.</text>
</comment>
<dbReference type="FunFam" id="1.20.5.510:FF:000002">
    <property type="entry name" value="Cytochrome b6-f complex subunit 4"/>
    <property type="match status" value="1"/>
</dbReference>
<feature type="transmembrane region" description="Helical" evidence="12">
    <location>
        <begin position="95"/>
        <end position="114"/>
    </location>
</feature>
<evidence type="ECO:0000256" key="10">
    <source>
        <dbReference type="ARBA" id="ARBA00025834"/>
    </source>
</evidence>
<dbReference type="Pfam" id="PF00032">
    <property type="entry name" value="Cytochrom_B_C"/>
    <property type="match status" value="1"/>
</dbReference>
<evidence type="ECO:0000256" key="8">
    <source>
        <dbReference type="ARBA" id="ARBA00023078"/>
    </source>
</evidence>
<name>A0A896SVZ9_9FLOR</name>
<evidence type="ECO:0000256" key="7">
    <source>
        <dbReference type="ARBA" id="ARBA00022989"/>
    </source>
</evidence>
<comment type="similarity">
    <text evidence="12">Belongs to the cytochrome b family. PetD subfamily.</text>
</comment>
<comment type="function">
    <text evidence="1 12">Component of the cytochrome b6-f complex, which mediates electron transfer between photosystem II (PSII) and photosystem I (PSI), cyclic electron flow around PSI, and state transitions.</text>
</comment>
<feature type="transmembrane region" description="Helical" evidence="12">
    <location>
        <begin position="36"/>
        <end position="57"/>
    </location>
</feature>
<dbReference type="SUPFAM" id="SSF81648">
    <property type="entry name" value="a domain/subunit of cytochrome bc1 complex (Ubiquinol-cytochrome c reductase)"/>
    <property type="match status" value="1"/>
</dbReference>
<dbReference type="CDD" id="cd00290">
    <property type="entry name" value="cytochrome_b_C"/>
    <property type="match status" value="1"/>
</dbReference>
<keyword evidence="14" id="KW-0934">Plastid</keyword>
<dbReference type="FunFam" id="1.10.287.980:FF:000001">
    <property type="entry name" value="Cytochrome b6-f complex subunit 4"/>
    <property type="match status" value="1"/>
</dbReference>
<dbReference type="EMBL" id="MW309501">
    <property type="protein sequence ID" value="QSD57190.1"/>
    <property type="molecule type" value="Genomic_DNA"/>
</dbReference>